<dbReference type="GO" id="GO:0003676">
    <property type="term" value="F:nucleic acid binding"/>
    <property type="evidence" value="ECO:0007669"/>
    <property type="project" value="InterPro"/>
</dbReference>
<dbReference type="EMBL" id="JABAHT010001926">
    <property type="protein sequence ID" value="KAF4648160.1"/>
    <property type="molecule type" value="Genomic_DNA"/>
</dbReference>
<evidence type="ECO:0000313" key="2">
    <source>
        <dbReference type="EMBL" id="KAF4648160.1"/>
    </source>
</evidence>
<dbReference type="PANTHER" id="PTHR46564:SF1">
    <property type="entry name" value="TRANSPOSASE"/>
    <property type="match status" value="1"/>
</dbReference>
<dbReference type="AlphaFoldDB" id="A0A7J6KME1"/>
<name>A0A7J6KME1_PEROL</name>
<dbReference type="OrthoDB" id="7744248at2759"/>
<comment type="caution">
    <text evidence="2">The sequence shown here is derived from an EMBL/GenBank/DDBJ whole genome shotgun (WGS) entry which is preliminary data.</text>
</comment>
<gene>
    <name evidence="2" type="ORF">FOZ61_003082</name>
</gene>
<dbReference type="Gene3D" id="3.30.420.10">
    <property type="entry name" value="Ribonuclease H-like superfamily/Ribonuclease H"/>
    <property type="match status" value="1"/>
</dbReference>
<dbReference type="InterPro" id="IPR036397">
    <property type="entry name" value="RNaseH_sf"/>
</dbReference>
<dbReference type="PANTHER" id="PTHR46564">
    <property type="entry name" value="TRANSPOSASE"/>
    <property type="match status" value="1"/>
</dbReference>
<dbReference type="Pfam" id="PF13358">
    <property type="entry name" value="DDE_3"/>
    <property type="match status" value="1"/>
</dbReference>
<dbReference type="SUPFAM" id="SSF46689">
    <property type="entry name" value="Homeodomain-like"/>
    <property type="match status" value="1"/>
</dbReference>
<protein>
    <recommendedName>
        <fullName evidence="1">Tc1-like transposase DDE domain-containing protein</fullName>
    </recommendedName>
</protein>
<reference evidence="2 3" key="1">
    <citation type="submission" date="2020-04" db="EMBL/GenBank/DDBJ databases">
        <title>Perkinsus olseni comparative genomics.</title>
        <authorList>
            <person name="Bogema D.R."/>
        </authorList>
    </citation>
    <scope>NUCLEOTIDE SEQUENCE [LARGE SCALE GENOMIC DNA]</scope>
    <source>
        <strain evidence="2">ATCC PRA-179</strain>
    </source>
</reference>
<accession>A0A7J6KME1</accession>
<dbReference type="Proteomes" id="UP000570595">
    <property type="component" value="Unassembled WGS sequence"/>
</dbReference>
<dbReference type="InterPro" id="IPR009057">
    <property type="entry name" value="Homeodomain-like_sf"/>
</dbReference>
<sequence length="341" mass="38959">MARDYRVVEDSTRKAILTKFKEGGNGWLKFAKDLGVKRTTAYQIVKKGSDKKGKWGGRREKTVKVTAEITARLLAAVEQNASITLKALREKVNGAVSTSTIDRVLDGSLLTLKKITPVPVDKNSPQNIAKRAVYCRDYQGEVRKKIHIDESNYNLWTRRNYGRSRLGERAKKKERTAKGRNLNILLAISDDGDVVHHEVHPGSVTDKFRDFMGSVCNALDGERAVIYMDNAPIHKKLSNFELVPENVEVRRFDSPYSPELNPCEGCFSVLKAFIKGKLSERDPMQDRERAEEQQQYLYQYREDLLRGLCVEAMEQLTRDKIRGMYRLADTWVNKGSQEIPF</sequence>
<evidence type="ECO:0000313" key="3">
    <source>
        <dbReference type="Proteomes" id="UP000570595"/>
    </source>
</evidence>
<organism evidence="2 3">
    <name type="scientific">Perkinsus olseni</name>
    <name type="common">Perkinsus atlanticus</name>
    <dbReference type="NCBI Taxonomy" id="32597"/>
    <lineage>
        <taxon>Eukaryota</taxon>
        <taxon>Sar</taxon>
        <taxon>Alveolata</taxon>
        <taxon>Perkinsozoa</taxon>
        <taxon>Perkinsea</taxon>
        <taxon>Perkinsida</taxon>
        <taxon>Perkinsidae</taxon>
        <taxon>Perkinsus</taxon>
    </lineage>
</organism>
<evidence type="ECO:0000259" key="1">
    <source>
        <dbReference type="Pfam" id="PF13358"/>
    </source>
</evidence>
<dbReference type="InterPro" id="IPR038717">
    <property type="entry name" value="Tc1-like_DDE_dom"/>
</dbReference>
<proteinExistence type="predicted"/>
<feature type="domain" description="Tc1-like transposase DDE" evidence="1">
    <location>
        <begin position="147"/>
        <end position="276"/>
    </location>
</feature>